<evidence type="ECO:0000259" key="1">
    <source>
        <dbReference type="Pfam" id="PF05050"/>
    </source>
</evidence>
<protein>
    <recommendedName>
        <fullName evidence="1">Methyltransferase FkbM domain-containing protein</fullName>
    </recommendedName>
</protein>
<comment type="caution">
    <text evidence="2">The sequence shown here is derived from an EMBL/GenBank/DDBJ whole genome shotgun (WGS) entry which is preliminary data.</text>
</comment>
<dbReference type="AlphaFoldDB" id="A0AAP8SLW5"/>
<evidence type="ECO:0000313" key="2">
    <source>
        <dbReference type="EMBL" id="PLW84781.1"/>
    </source>
</evidence>
<dbReference type="RefSeq" id="WP_084197690.1">
    <property type="nucleotide sequence ID" value="NZ_BMYL01000006.1"/>
</dbReference>
<feature type="domain" description="Methyltransferase FkbM" evidence="1">
    <location>
        <begin position="2"/>
        <end position="71"/>
    </location>
</feature>
<dbReference type="InterPro" id="IPR029063">
    <property type="entry name" value="SAM-dependent_MTases_sf"/>
</dbReference>
<reference evidence="2 3" key="1">
    <citation type="submission" date="2018-01" db="EMBL/GenBank/DDBJ databases">
        <title>The draft genome sequence of Halioglobus japonicus S1-36.</title>
        <authorList>
            <person name="Du Z.-J."/>
            <person name="Shi M.-J."/>
        </authorList>
    </citation>
    <scope>NUCLEOTIDE SEQUENCE [LARGE SCALE GENOMIC DNA]</scope>
    <source>
        <strain evidence="2 3">S1-36</strain>
    </source>
</reference>
<name>A0AAP8SLW5_9GAMM</name>
<dbReference type="EMBL" id="PKUR01000005">
    <property type="protein sequence ID" value="PLW84781.1"/>
    <property type="molecule type" value="Genomic_DNA"/>
</dbReference>
<sequence length="113" mass="12331">MVSVTTIDKFCSTHGLKPNHVKIDVEGVEGKVLLGAREVLEQGNCKYICEWLGGAEKNREAANLLERCGYVALDPSCSDRVDLGSIEDHEDRNVLLVHSSKAPSLEILPKGTL</sequence>
<gene>
    <name evidence="2" type="ORF">C0029_17425</name>
</gene>
<proteinExistence type="predicted"/>
<organism evidence="2 3">
    <name type="scientific">Halioglobus japonicus</name>
    <dbReference type="NCBI Taxonomy" id="930805"/>
    <lineage>
        <taxon>Bacteria</taxon>
        <taxon>Pseudomonadati</taxon>
        <taxon>Pseudomonadota</taxon>
        <taxon>Gammaproteobacteria</taxon>
        <taxon>Cellvibrionales</taxon>
        <taxon>Halieaceae</taxon>
        <taxon>Halioglobus</taxon>
    </lineage>
</organism>
<dbReference type="SUPFAM" id="SSF53335">
    <property type="entry name" value="S-adenosyl-L-methionine-dependent methyltransferases"/>
    <property type="match status" value="1"/>
</dbReference>
<accession>A0AAP8SLW5</accession>
<keyword evidence="3" id="KW-1185">Reference proteome</keyword>
<dbReference type="Gene3D" id="3.40.50.150">
    <property type="entry name" value="Vaccinia Virus protein VP39"/>
    <property type="match status" value="1"/>
</dbReference>
<evidence type="ECO:0000313" key="3">
    <source>
        <dbReference type="Proteomes" id="UP000235162"/>
    </source>
</evidence>
<dbReference type="InterPro" id="IPR006342">
    <property type="entry name" value="FkbM_mtfrase"/>
</dbReference>
<dbReference type="Pfam" id="PF05050">
    <property type="entry name" value="Methyltransf_21"/>
    <property type="match status" value="1"/>
</dbReference>
<dbReference type="Proteomes" id="UP000235162">
    <property type="component" value="Unassembled WGS sequence"/>
</dbReference>
<dbReference type="KEGG" id="hja:BST95_00330"/>